<dbReference type="AlphaFoldDB" id="A0A6C0HYG0"/>
<reference evidence="1" key="1">
    <citation type="journal article" date="2020" name="Nature">
        <title>Giant virus diversity and host interactions through global metagenomics.</title>
        <authorList>
            <person name="Schulz F."/>
            <person name="Roux S."/>
            <person name="Paez-Espino D."/>
            <person name="Jungbluth S."/>
            <person name="Walsh D.A."/>
            <person name="Denef V.J."/>
            <person name="McMahon K.D."/>
            <person name="Konstantinidis K.T."/>
            <person name="Eloe-Fadrosh E.A."/>
            <person name="Kyrpides N.C."/>
            <person name="Woyke T."/>
        </authorList>
    </citation>
    <scope>NUCLEOTIDE SEQUENCE</scope>
    <source>
        <strain evidence="1">GVMAG-M-3300023184-178</strain>
    </source>
</reference>
<sequence length="131" mass="15528">MLFRNFHICALELPLKTTFDRIYAYNPVKNNFGLSTELDTTHFVKDVVKNVKVCINESLQSKSNFSVEIENHQIYKHDIRALYTNNDFINLKKALSNLEIGINMCKHENKYVYCKYRIHYNLNSKTLEIYL</sequence>
<accession>A0A6C0HYG0</accession>
<proteinExistence type="predicted"/>
<protein>
    <submittedName>
        <fullName evidence="1">Uncharacterized protein</fullName>
    </submittedName>
</protein>
<dbReference type="EMBL" id="MN740028">
    <property type="protein sequence ID" value="QHT84873.1"/>
    <property type="molecule type" value="Genomic_DNA"/>
</dbReference>
<name>A0A6C0HYG0_9ZZZZ</name>
<organism evidence="1">
    <name type="scientific">viral metagenome</name>
    <dbReference type="NCBI Taxonomy" id="1070528"/>
    <lineage>
        <taxon>unclassified sequences</taxon>
        <taxon>metagenomes</taxon>
        <taxon>organismal metagenomes</taxon>
    </lineage>
</organism>
<evidence type="ECO:0000313" key="1">
    <source>
        <dbReference type="EMBL" id="QHT84873.1"/>
    </source>
</evidence>